<dbReference type="EMBL" id="AMZH03006243">
    <property type="protein sequence ID" value="RRT64311.1"/>
    <property type="molecule type" value="Genomic_DNA"/>
</dbReference>
<dbReference type="AlphaFoldDB" id="A0A426ZK31"/>
<dbReference type="Proteomes" id="UP000287651">
    <property type="component" value="Unassembled WGS sequence"/>
</dbReference>
<evidence type="ECO:0000313" key="2">
    <source>
        <dbReference type="Proteomes" id="UP000287651"/>
    </source>
</evidence>
<sequence>MQLLVISDDDKVHSHRDAARLDEEHATDLIDARPALLCICVDVYTVVGGCRDVYSEDGGHLFVDPLCRS</sequence>
<gene>
    <name evidence="1" type="ORF">B296_00036956</name>
</gene>
<reference evidence="1 2" key="1">
    <citation type="journal article" date="2014" name="Agronomy (Basel)">
        <title>A Draft Genome Sequence for Ensete ventricosum, the Drought-Tolerant Tree Against Hunger.</title>
        <authorList>
            <person name="Harrison J."/>
            <person name="Moore K.A."/>
            <person name="Paszkiewicz K."/>
            <person name="Jones T."/>
            <person name="Grant M."/>
            <person name="Ambacheew D."/>
            <person name="Muzemil S."/>
            <person name="Studholme D.J."/>
        </authorList>
    </citation>
    <scope>NUCLEOTIDE SEQUENCE [LARGE SCALE GENOMIC DNA]</scope>
</reference>
<proteinExistence type="predicted"/>
<organism evidence="1 2">
    <name type="scientific">Ensete ventricosum</name>
    <name type="common">Abyssinian banana</name>
    <name type="synonym">Musa ensete</name>
    <dbReference type="NCBI Taxonomy" id="4639"/>
    <lineage>
        <taxon>Eukaryota</taxon>
        <taxon>Viridiplantae</taxon>
        <taxon>Streptophyta</taxon>
        <taxon>Embryophyta</taxon>
        <taxon>Tracheophyta</taxon>
        <taxon>Spermatophyta</taxon>
        <taxon>Magnoliopsida</taxon>
        <taxon>Liliopsida</taxon>
        <taxon>Zingiberales</taxon>
        <taxon>Musaceae</taxon>
        <taxon>Ensete</taxon>
    </lineage>
</organism>
<name>A0A426ZK31_ENSVE</name>
<evidence type="ECO:0000313" key="1">
    <source>
        <dbReference type="EMBL" id="RRT64311.1"/>
    </source>
</evidence>
<comment type="caution">
    <text evidence="1">The sequence shown here is derived from an EMBL/GenBank/DDBJ whole genome shotgun (WGS) entry which is preliminary data.</text>
</comment>
<accession>A0A426ZK31</accession>
<protein>
    <submittedName>
        <fullName evidence="1">Uncharacterized protein</fullName>
    </submittedName>
</protein>